<dbReference type="NCBIfam" id="TIGR00762">
    <property type="entry name" value="DegV"/>
    <property type="match status" value="1"/>
</dbReference>
<evidence type="ECO:0000313" key="3">
    <source>
        <dbReference type="Proteomes" id="UP001230220"/>
    </source>
</evidence>
<keyword evidence="3" id="KW-1185">Reference proteome</keyword>
<dbReference type="Gene3D" id="3.40.50.10170">
    <property type="match status" value="1"/>
</dbReference>
<dbReference type="Proteomes" id="UP001230220">
    <property type="component" value="Unassembled WGS sequence"/>
</dbReference>
<dbReference type="RefSeq" id="WP_307407892.1">
    <property type="nucleotide sequence ID" value="NZ_JAUSUR010000003.1"/>
</dbReference>
<dbReference type="Gene3D" id="3.30.1180.10">
    <property type="match status" value="1"/>
</dbReference>
<organism evidence="2 3">
    <name type="scientific">Breznakia pachnodae</name>
    <dbReference type="NCBI Taxonomy" id="265178"/>
    <lineage>
        <taxon>Bacteria</taxon>
        <taxon>Bacillati</taxon>
        <taxon>Bacillota</taxon>
        <taxon>Erysipelotrichia</taxon>
        <taxon>Erysipelotrichales</taxon>
        <taxon>Erysipelotrichaceae</taxon>
        <taxon>Breznakia</taxon>
    </lineage>
</organism>
<dbReference type="InterPro" id="IPR043168">
    <property type="entry name" value="DegV_C"/>
</dbReference>
<accession>A0ABU0E320</accession>
<comment type="caution">
    <text evidence="2">The sequence shown here is derived from an EMBL/GenBank/DDBJ whole genome shotgun (WGS) entry which is preliminary data.</text>
</comment>
<dbReference type="EMBL" id="JAUSUR010000003">
    <property type="protein sequence ID" value="MDQ0361292.1"/>
    <property type="molecule type" value="Genomic_DNA"/>
</dbReference>
<dbReference type="InterPro" id="IPR003797">
    <property type="entry name" value="DegV"/>
</dbReference>
<protein>
    <submittedName>
        <fullName evidence="2">DegV family protein with EDD domain</fullName>
    </submittedName>
</protein>
<keyword evidence="1" id="KW-0446">Lipid-binding</keyword>
<sequence>MKIAVITDSGSGMNKEQAEELGLHFLPLQIVEGEQVYLDGFDVTCAEVFDMIREEKLLKTSLPPVGMVEELFKKLKDEGYEHGIFVPLTSGLSSTMQNVKMIADNSDFDLTCIECFTTCHIQHYVATSAKRLVDEGVELEEIVARLNDSIAHSNTLIIPDDLDHLKRGGRLTPLAAALGGMLKIKPVLKLNESSEGKIDTFAKVRTMSKAMKMAVDTFVDEGIDENYELVVLHTDAPESAEELKEMYFSKYPGNNTTFGYIGPVISVHTGIGCLGLQYIKKV</sequence>
<evidence type="ECO:0000256" key="1">
    <source>
        <dbReference type="ARBA" id="ARBA00023121"/>
    </source>
</evidence>
<dbReference type="SUPFAM" id="SSF82549">
    <property type="entry name" value="DAK1/DegV-like"/>
    <property type="match status" value="1"/>
</dbReference>
<proteinExistence type="predicted"/>
<name>A0ABU0E320_9FIRM</name>
<dbReference type="PROSITE" id="PS51482">
    <property type="entry name" value="DEGV"/>
    <property type="match status" value="1"/>
</dbReference>
<dbReference type="InterPro" id="IPR050270">
    <property type="entry name" value="DegV_domain_contain"/>
</dbReference>
<reference evidence="2 3" key="1">
    <citation type="submission" date="2023-07" db="EMBL/GenBank/DDBJ databases">
        <title>Genomic Encyclopedia of Type Strains, Phase IV (KMG-IV): sequencing the most valuable type-strain genomes for metagenomic binning, comparative biology and taxonomic classification.</title>
        <authorList>
            <person name="Goeker M."/>
        </authorList>
    </citation>
    <scope>NUCLEOTIDE SEQUENCE [LARGE SCALE GENOMIC DNA]</scope>
    <source>
        <strain evidence="2 3">DSM 16784</strain>
    </source>
</reference>
<dbReference type="PANTHER" id="PTHR33434">
    <property type="entry name" value="DEGV DOMAIN-CONTAINING PROTEIN DR_1986-RELATED"/>
    <property type="match status" value="1"/>
</dbReference>
<evidence type="ECO:0000313" key="2">
    <source>
        <dbReference type="EMBL" id="MDQ0361292.1"/>
    </source>
</evidence>
<dbReference type="PANTHER" id="PTHR33434:SF2">
    <property type="entry name" value="FATTY ACID-BINDING PROTEIN TM_1468"/>
    <property type="match status" value="1"/>
</dbReference>
<dbReference type="Pfam" id="PF02645">
    <property type="entry name" value="DegV"/>
    <property type="match status" value="1"/>
</dbReference>
<gene>
    <name evidence="2" type="ORF">J2S15_002039</name>
</gene>